<dbReference type="InterPro" id="IPR029058">
    <property type="entry name" value="AB_hydrolase_fold"/>
</dbReference>
<keyword evidence="3" id="KW-0479">Metal-binding</keyword>
<evidence type="ECO:0000313" key="8">
    <source>
        <dbReference type="EMBL" id="SAK87127.1"/>
    </source>
</evidence>
<dbReference type="GO" id="GO:0046872">
    <property type="term" value="F:metal ion binding"/>
    <property type="evidence" value="ECO:0007669"/>
    <property type="project" value="UniProtKB-KW"/>
</dbReference>
<protein>
    <submittedName>
        <fullName evidence="8">Feruloyl esterase</fullName>
    </submittedName>
</protein>
<comment type="similarity">
    <text evidence="1">Belongs to the tannase family.</text>
</comment>
<sequence length="434" mass="46371">MPTDWNGKFLGTGNGGAGGVIQYDAMAIGLRRGFAVANTDMGTSPDGVSAVVGKMERIVDYGYRSTHLMTTMSKAMLKQFYSTDPTRSYFYGCSTGGAQGVQEALKFPQDYDGIVVGAMGHNRVPAHVAGLWAYVATQHDMTTYLTAAKRKLWADKVMDSCDALDGLRDGVIGRPDKCAVDPSVLQCAAGDGPDCLSAGQVGALRKIYAGPTHSVTGEHLYPGFLRGTELSFPAEVPSATAVSGGGNFPFQWIWGLNWNWRSFDFGRDVDVMRNTLNFAVDATSGDLTAFNARGGKMMMFQGLADPIAAPGETLNYLNTVEKTMPGQSDKFVRLFNAPGMGHCGGGVGPNVFGNFQVGFPEHPNDPTQDLLAAMEQWVENGRAPTQITATKYVNSQPTGPVERTMPLCAWPKVSKYKGTGDVNSAASFDCVAAD</sequence>
<dbReference type="PANTHER" id="PTHR33938">
    <property type="entry name" value="FERULOYL ESTERASE B-RELATED"/>
    <property type="match status" value="1"/>
</dbReference>
<organism evidence="8 9">
    <name type="scientific">Caballeronia fortuita</name>
    <dbReference type="NCBI Taxonomy" id="1777138"/>
    <lineage>
        <taxon>Bacteria</taxon>
        <taxon>Pseudomonadati</taxon>
        <taxon>Pseudomonadota</taxon>
        <taxon>Betaproteobacteria</taxon>
        <taxon>Burkholderiales</taxon>
        <taxon>Burkholderiaceae</taxon>
        <taxon>Caballeronia</taxon>
    </lineage>
</organism>
<dbReference type="EMBL" id="FCNX02000012">
    <property type="protein sequence ID" value="SAK87127.1"/>
    <property type="molecule type" value="Genomic_DNA"/>
</dbReference>
<evidence type="ECO:0000256" key="4">
    <source>
        <dbReference type="ARBA" id="ARBA00022729"/>
    </source>
</evidence>
<dbReference type="Proteomes" id="UP000054903">
    <property type="component" value="Unassembled WGS sequence"/>
</dbReference>
<dbReference type="STRING" id="1777138.AWB77_04685"/>
<dbReference type="GO" id="GO:0052689">
    <property type="term" value="F:carboxylic ester hydrolase activity"/>
    <property type="evidence" value="ECO:0007669"/>
    <property type="project" value="UniProtKB-KW"/>
</dbReference>
<dbReference type="AlphaFoldDB" id="A0A158CZV2"/>
<keyword evidence="4" id="KW-0732">Signal</keyword>
<name>A0A158CZV2_9BURK</name>
<reference evidence="8" key="1">
    <citation type="submission" date="2016-01" db="EMBL/GenBank/DDBJ databases">
        <authorList>
            <person name="Peeters C."/>
        </authorList>
    </citation>
    <scope>NUCLEOTIDE SEQUENCE</scope>
    <source>
        <strain evidence="8">LMG 29320</strain>
    </source>
</reference>
<dbReference type="SUPFAM" id="SSF53474">
    <property type="entry name" value="alpha/beta-Hydrolases"/>
    <property type="match status" value="1"/>
</dbReference>
<keyword evidence="7" id="KW-1015">Disulfide bond</keyword>
<evidence type="ECO:0000313" key="9">
    <source>
        <dbReference type="Proteomes" id="UP000054903"/>
    </source>
</evidence>
<evidence type="ECO:0000256" key="7">
    <source>
        <dbReference type="ARBA" id="ARBA00023157"/>
    </source>
</evidence>
<comment type="caution">
    <text evidence="8">The sequence shown here is derived from an EMBL/GenBank/DDBJ whole genome shotgun (WGS) entry which is preliminary data.</text>
</comment>
<evidence type="ECO:0000256" key="5">
    <source>
        <dbReference type="ARBA" id="ARBA00022801"/>
    </source>
</evidence>
<evidence type="ECO:0000256" key="6">
    <source>
        <dbReference type="ARBA" id="ARBA00022837"/>
    </source>
</evidence>
<dbReference type="InterPro" id="IPR011118">
    <property type="entry name" value="Tannase/feruloyl_esterase"/>
</dbReference>
<keyword evidence="2" id="KW-0719">Serine esterase</keyword>
<evidence type="ECO:0000256" key="3">
    <source>
        <dbReference type="ARBA" id="ARBA00022723"/>
    </source>
</evidence>
<evidence type="ECO:0000256" key="2">
    <source>
        <dbReference type="ARBA" id="ARBA00022487"/>
    </source>
</evidence>
<keyword evidence="9" id="KW-1185">Reference proteome</keyword>
<keyword evidence="5" id="KW-0378">Hydrolase</keyword>
<proteinExistence type="inferred from homology"/>
<evidence type="ECO:0000256" key="1">
    <source>
        <dbReference type="ARBA" id="ARBA00006249"/>
    </source>
</evidence>
<dbReference type="Pfam" id="PF07519">
    <property type="entry name" value="Tannase"/>
    <property type="match status" value="1"/>
</dbReference>
<gene>
    <name evidence="8" type="ORF">AWB77_04685</name>
</gene>
<dbReference type="PANTHER" id="PTHR33938:SF15">
    <property type="entry name" value="FERULOYL ESTERASE B-RELATED"/>
    <property type="match status" value="1"/>
</dbReference>
<keyword evidence="6" id="KW-0106">Calcium</keyword>
<accession>A0A158CZV2</accession>